<name>A0A1C9C5D0_HAV01</name>
<dbReference type="EMBL" id="KX008963">
    <property type="protein sequence ID" value="AOM63488.1"/>
    <property type="molecule type" value="Genomic_DNA"/>
</dbReference>
<dbReference type="RefSeq" id="YP_009507554.1">
    <property type="nucleotide sequence ID" value="NC_038553.1"/>
</dbReference>
<evidence type="ECO:0000313" key="2">
    <source>
        <dbReference type="EMBL" id="AOM63488.1"/>
    </source>
</evidence>
<evidence type="ECO:0000313" key="3">
    <source>
        <dbReference type="Proteomes" id="UP000232488"/>
    </source>
</evidence>
<dbReference type="Pfam" id="PF13245">
    <property type="entry name" value="AAA_19"/>
    <property type="match status" value="1"/>
</dbReference>
<dbReference type="InterPro" id="IPR027417">
    <property type="entry name" value="P-loop_NTPase"/>
</dbReference>
<dbReference type="GeneID" id="37618538"/>
<gene>
    <name evidence="2" type="primary">HaV53_ORF157</name>
</gene>
<evidence type="ECO:0000259" key="1">
    <source>
        <dbReference type="Pfam" id="PF06054"/>
    </source>
</evidence>
<keyword evidence="3" id="KW-1185">Reference proteome</keyword>
<reference evidence="2 3" key="1">
    <citation type="submission" date="2016-03" db="EMBL/GenBank/DDBJ databases">
        <title>Genome sequences of a Phycodnavirus, Heterosigma akashiwo virus strain 53.</title>
        <authorList>
            <person name="Ueki S."/>
            <person name="Ogura Y."/>
            <person name="Hayashi T."/>
        </authorList>
    </citation>
    <scope>NUCLEOTIDE SEQUENCE [LARGE SCALE GENOMIC DNA]</scope>
    <source>
        <strain evidence="2">HaV53</strain>
    </source>
</reference>
<dbReference type="Pfam" id="PF06054">
    <property type="entry name" value="CoiA_nuc"/>
    <property type="match status" value="1"/>
</dbReference>
<dbReference type="SUPFAM" id="SSF52540">
    <property type="entry name" value="P-loop containing nucleoside triphosphate hydrolases"/>
    <property type="match status" value="1"/>
</dbReference>
<dbReference type="KEGG" id="vg:37618538"/>
<organismHost>
    <name type="scientific">Heterosigma akashiwo</name>
    <name type="common">Chromophytic alga</name>
    <name type="synonym">Heterosigma carterae</name>
    <dbReference type="NCBI Taxonomy" id="2829"/>
</organismHost>
<feature type="domain" description="Competence protein CoiA nuclease-like" evidence="1">
    <location>
        <begin position="38"/>
        <end position="145"/>
    </location>
</feature>
<protein>
    <recommendedName>
        <fullName evidence="1">Competence protein CoiA nuclease-like domain-containing protein</fullName>
    </recommendedName>
</protein>
<accession>A0A1C9C5D0</accession>
<dbReference type="InterPro" id="IPR010330">
    <property type="entry name" value="CoiA_nuc"/>
</dbReference>
<sequence>MEGVISGNLSQFHSKWQKIFKNDGYSIEVKYEGKISLSKNRRADIVLNDNKILEIQHSKISEQEVSERKNDYSLHDVDIIWIIDANYGVEIVEKLKYGTWFITFKDQWKHNSFKKYKYVYLDYLDKDDRNIAKIIRIEPGKIKRKMIDVFETRLQCDFISYLKENKTDDGFFSEDKRPQCTIHFRQLGAGCGKTYTSIRIIEEEQFKTKSTFVYLTKAHSAKSVIADEFKNCFEIEKFEDYICENRLHGKQLKYKLTSKSDNKRIIDVIIGTIDSFMYALGNKNAISGYDYFSALVKSVSENGVREMDNAMYAREKNILDKKTLVIVDEAQDLPSDPYLKALVKIMRDTYIDTYIIGDKLQSLYDENNIHSELGKTDTEHEHVDYPEIEIKRYENKNIVRRFHNPRFIEEINKIVNFNKYNLPEITGICDKENCEYGHDENIDPITVFLHKEKEYIEKDVNKIMEFVKQEVERNNYEPENFMFIFTYIKKNKLARILQIKLQDFWVNYLEDKGSEFKNYAVLHYSDEGKSINLDESKKASRLLSIHASKGTGREVVFFLNVDEYIIKNCYCKYRSDSLTFDSLFHVGVTRQKKKLYIGLNNDYDEIASKLNFINIENRSYLENFKNKKQTIWEINLQGDTDNEIKENLNKVFECKIKKIENDYLCDYDNPDKTIIDMGHHILRNQVLYFQLFIKIYFDTEEYSQQFCFFINSFLGNLNSNPEIFNYEDYIKELKKHDNTCYPILKYNDHSVYSKYATSVKDQINNIKRKIKENINELRNLKPIEMIIFLYCINIMHHGTKITSSTISDIYTIKMMQDNVNTYESEHKKIAESIENHYTMCRITEDIYNRIKMILSEYNIEFNKLRFNNEKHLHFKIKKIILNTVIPFIGYDENNVIIIYLYPNVSKLNISNYITNAYINEYLLRTSISIDDDKDRYQNKMIYSCIFSYKTKEPIVIKHETDENDKYDNVCRKEIENIIIKKHGMICKILFNEYAKLYNLPGNKRSDALGIIIKELCLPEYVNSIIRVMKRDIKKEEKKEKKDEPKKELDETEFINQIIDYLEEELEEDM</sequence>
<organism evidence="2 3">
    <name type="scientific">Heterosigma akashiwo virus 01</name>
    <name type="common">HaV01</name>
    <dbReference type="NCBI Taxonomy" id="97195"/>
    <lineage>
        <taxon>Viruses</taxon>
        <taxon>Varidnaviria</taxon>
        <taxon>Bamfordvirae</taxon>
        <taxon>Nucleocytoviricota</taxon>
        <taxon>Megaviricetes</taxon>
        <taxon>Algavirales</taxon>
        <taxon>Phycodnaviridae</taxon>
        <taxon>Raphidovirus</taxon>
        <taxon>Raphidovirus japonicum</taxon>
    </lineage>
</organism>
<dbReference type="Gene3D" id="3.40.50.300">
    <property type="entry name" value="P-loop containing nucleotide triphosphate hydrolases"/>
    <property type="match status" value="2"/>
</dbReference>
<dbReference type="Proteomes" id="UP000232488">
    <property type="component" value="Segment"/>
</dbReference>
<proteinExistence type="predicted"/>